<dbReference type="EMBL" id="RQFP01000001">
    <property type="protein sequence ID" value="TGK95569.1"/>
    <property type="molecule type" value="Genomic_DNA"/>
</dbReference>
<keyword evidence="3" id="KW-1185">Reference proteome</keyword>
<dbReference type="PROSITE" id="PS50995">
    <property type="entry name" value="HTH_MARR_2"/>
    <property type="match status" value="1"/>
</dbReference>
<dbReference type="Gene3D" id="1.10.10.10">
    <property type="entry name" value="Winged helix-like DNA-binding domain superfamily/Winged helix DNA-binding domain"/>
    <property type="match status" value="1"/>
</dbReference>
<dbReference type="InterPro" id="IPR036388">
    <property type="entry name" value="WH-like_DNA-bd_sf"/>
</dbReference>
<feature type="domain" description="HTH marR-type" evidence="1">
    <location>
        <begin position="13"/>
        <end position="144"/>
    </location>
</feature>
<accession>A0A2M9XZI9</accession>
<protein>
    <submittedName>
        <fullName evidence="2">MarR family transcriptional regulator</fullName>
    </submittedName>
</protein>
<dbReference type="Pfam" id="PF12802">
    <property type="entry name" value="MarR_2"/>
    <property type="match status" value="1"/>
</dbReference>
<gene>
    <name evidence="2" type="ORF">EHQ30_02725</name>
</gene>
<evidence type="ECO:0000313" key="3">
    <source>
        <dbReference type="Proteomes" id="UP000297891"/>
    </source>
</evidence>
<proteinExistence type="predicted"/>
<dbReference type="InterPro" id="IPR036390">
    <property type="entry name" value="WH_DNA-bd_sf"/>
</dbReference>
<dbReference type="SMART" id="SM00347">
    <property type="entry name" value="HTH_MARR"/>
    <property type="match status" value="1"/>
</dbReference>
<name>A0A2M9XZI9_9LEPT</name>
<evidence type="ECO:0000313" key="2">
    <source>
        <dbReference type="EMBL" id="TGK95569.1"/>
    </source>
</evidence>
<organism evidence="2 3">
    <name type="scientific">Leptospira brenneri</name>
    <dbReference type="NCBI Taxonomy" id="2023182"/>
    <lineage>
        <taxon>Bacteria</taxon>
        <taxon>Pseudomonadati</taxon>
        <taxon>Spirochaetota</taxon>
        <taxon>Spirochaetia</taxon>
        <taxon>Leptospirales</taxon>
        <taxon>Leptospiraceae</taxon>
        <taxon>Leptospira</taxon>
    </lineage>
</organism>
<sequence>MELSHKDLKDIGSSCLNLSLRRTSRLVTSYYDLLLKPSGLRITQFTLLVAVAYEKDPSITDLARLTDIDRTTLQRSLDILNRDGLVKIEKKEIGNVRSVSLTKKGEVALVKAVALWKQTQKTIIDSLGKSEFKQTLKILNELGNLPVLQIDDKFET</sequence>
<dbReference type="OrthoDB" id="165131at2"/>
<dbReference type="GO" id="GO:0003700">
    <property type="term" value="F:DNA-binding transcription factor activity"/>
    <property type="evidence" value="ECO:0007669"/>
    <property type="project" value="InterPro"/>
</dbReference>
<dbReference type="RefSeq" id="WP_100791778.1">
    <property type="nucleotide sequence ID" value="NZ_NPDQ01000007.1"/>
</dbReference>
<dbReference type="SUPFAM" id="SSF46785">
    <property type="entry name" value="Winged helix' DNA-binding domain"/>
    <property type="match status" value="1"/>
</dbReference>
<dbReference type="InterPro" id="IPR000835">
    <property type="entry name" value="HTH_MarR-typ"/>
</dbReference>
<comment type="caution">
    <text evidence="2">The sequence shown here is derived from an EMBL/GenBank/DDBJ whole genome shotgun (WGS) entry which is preliminary data.</text>
</comment>
<dbReference type="Proteomes" id="UP000297891">
    <property type="component" value="Unassembled WGS sequence"/>
</dbReference>
<dbReference type="AlphaFoldDB" id="A0A2M9XZI9"/>
<evidence type="ECO:0000259" key="1">
    <source>
        <dbReference type="PROSITE" id="PS50995"/>
    </source>
</evidence>
<reference evidence="2" key="1">
    <citation type="journal article" date="2019" name="PLoS Negl. Trop. Dis.">
        <title>Revisiting the worldwide diversity of Leptospira species in the environment.</title>
        <authorList>
            <person name="Vincent A.T."/>
            <person name="Schiettekatte O."/>
            <person name="Bourhy P."/>
            <person name="Veyrier F.J."/>
            <person name="Picardeau M."/>
        </authorList>
    </citation>
    <scope>NUCLEOTIDE SEQUENCE [LARGE SCALE GENOMIC DNA]</scope>
    <source>
        <strain evidence="2">201800277</strain>
    </source>
</reference>